<evidence type="ECO:0000256" key="1">
    <source>
        <dbReference type="ARBA" id="ARBA00004141"/>
    </source>
</evidence>
<evidence type="ECO:0000313" key="8">
    <source>
        <dbReference type="EMBL" id="CAE7250326.1"/>
    </source>
</evidence>
<evidence type="ECO:0000256" key="5">
    <source>
        <dbReference type="SAM" id="MobiDB-lite"/>
    </source>
</evidence>
<dbReference type="OrthoDB" id="439009at2759"/>
<protein>
    <recommendedName>
        <fullName evidence="7">Ion transport domain-containing protein</fullName>
    </recommendedName>
</protein>
<dbReference type="GO" id="GO:0016020">
    <property type="term" value="C:membrane"/>
    <property type="evidence" value="ECO:0007669"/>
    <property type="project" value="UniProtKB-SubCell"/>
</dbReference>
<gene>
    <name evidence="8" type="ORF">SPIL2461_LOCUS4788</name>
</gene>
<comment type="subcellular location">
    <subcellularLocation>
        <location evidence="1">Membrane</location>
        <topology evidence="1">Multi-pass membrane protein</topology>
    </subcellularLocation>
</comment>
<proteinExistence type="predicted"/>
<keyword evidence="4 6" id="KW-0472">Membrane</keyword>
<dbReference type="GO" id="GO:0005216">
    <property type="term" value="F:monoatomic ion channel activity"/>
    <property type="evidence" value="ECO:0007669"/>
    <property type="project" value="InterPro"/>
</dbReference>
<dbReference type="Gene3D" id="1.10.287.70">
    <property type="match status" value="1"/>
</dbReference>
<feature type="transmembrane region" description="Helical" evidence="6">
    <location>
        <begin position="33"/>
        <end position="54"/>
    </location>
</feature>
<reference evidence="8" key="1">
    <citation type="submission" date="2021-02" db="EMBL/GenBank/DDBJ databases">
        <authorList>
            <person name="Dougan E. K."/>
            <person name="Rhodes N."/>
            <person name="Thang M."/>
            <person name="Chan C."/>
        </authorList>
    </citation>
    <scope>NUCLEOTIDE SEQUENCE</scope>
</reference>
<evidence type="ECO:0000256" key="2">
    <source>
        <dbReference type="ARBA" id="ARBA00022692"/>
    </source>
</evidence>
<organism evidence="8 9">
    <name type="scientific">Symbiodinium pilosum</name>
    <name type="common">Dinoflagellate</name>
    <dbReference type="NCBI Taxonomy" id="2952"/>
    <lineage>
        <taxon>Eukaryota</taxon>
        <taxon>Sar</taxon>
        <taxon>Alveolata</taxon>
        <taxon>Dinophyceae</taxon>
        <taxon>Suessiales</taxon>
        <taxon>Symbiodiniaceae</taxon>
        <taxon>Symbiodinium</taxon>
    </lineage>
</organism>
<keyword evidence="2 6" id="KW-0812">Transmembrane</keyword>
<name>A0A812M0W4_SYMPI</name>
<comment type="caution">
    <text evidence="8">The sequence shown here is derived from an EMBL/GenBank/DDBJ whole genome shotgun (WGS) entry which is preliminary data.</text>
</comment>
<feature type="domain" description="Ion transport" evidence="7">
    <location>
        <begin position="37"/>
        <end position="284"/>
    </location>
</feature>
<dbReference type="InterPro" id="IPR011992">
    <property type="entry name" value="EF-hand-dom_pair"/>
</dbReference>
<dbReference type="EMBL" id="CAJNIZ010006480">
    <property type="protein sequence ID" value="CAE7250326.1"/>
    <property type="molecule type" value="Genomic_DNA"/>
</dbReference>
<feature type="transmembrane region" description="Helical" evidence="6">
    <location>
        <begin position="132"/>
        <end position="156"/>
    </location>
</feature>
<dbReference type="Proteomes" id="UP000649617">
    <property type="component" value="Unassembled WGS sequence"/>
</dbReference>
<feature type="non-terminal residue" evidence="8">
    <location>
        <position position="1"/>
    </location>
</feature>
<keyword evidence="9" id="KW-1185">Reference proteome</keyword>
<dbReference type="InterPro" id="IPR027359">
    <property type="entry name" value="Volt_channel_dom_sf"/>
</dbReference>
<feature type="region of interest" description="Disordered" evidence="5">
    <location>
        <begin position="1"/>
        <end position="24"/>
    </location>
</feature>
<feature type="transmembrane region" description="Helical" evidence="6">
    <location>
        <begin position="177"/>
        <end position="201"/>
    </location>
</feature>
<keyword evidence="3 6" id="KW-1133">Transmembrane helix</keyword>
<dbReference type="Gene3D" id="1.20.120.350">
    <property type="entry name" value="Voltage-gated potassium channels. Chain C"/>
    <property type="match status" value="1"/>
</dbReference>
<feature type="transmembrane region" description="Helical" evidence="6">
    <location>
        <begin position="106"/>
        <end position="126"/>
    </location>
</feature>
<evidence type="ECO:0000259" key="7">
    <source>
        <dbReference type="Pfam" id="PF00520"/>
    </source>
</evidence>
<sequence length="521" mass="59045">VIVHHRRSSVSMASDAGSRGGSLHRPPRWATRVLTSSAFLIFNVTFITLNTFWLGFQADGLVMREQEIIENMNVYYVIESIFTGLFLVELLLRLRHFAKWQVWKDPLLLLDTVVIVIPALEIWVYRPWTRQFPVISITAMSLFRVCRIARGIVMLASIKWLRPLYLSAVGLKHSLSYLLVMTMYMAIMLFAASVLICQLVGPSSLIHDGLPTEIRARFCSVAHTYLTLIECLLGGVEWGPQLADPLLFGVGTAISGMVLFAFLTFGVMLWLNIVKGVFVHQVDQSFELTNVTKFKDPELQQLTQELLKDFVKSIYAMDEEKTGAISFRDISAVLPHHLEDLADVGVGLPEAKKIFNELDTTSTGYVSIPLFISRVEDYMKYKPVEVLIFENQQFRLLHMIKKLGKRNMKNLTKVCQNLEIMASNLAQAFEGQDEMPAAVNEQIEKQQRRVRSSAMVSTAEAARELDDKMLSNDVSPRIPPKGPVPLIDSQNFIIDLWDQSLQKHRAEVKELIDTSVRLTSL</sequence>
<evidence type="ECO:0000256" key="4">
    <source>
        <dbReference type="ARBA" id="ARBA00023136"/>
    </source>
</evidence>
<feature type="transmembrane region" description="Helical" evidence="6">
    <location>
        <begin position="74"/>
        <end position="94"/>
    </location>
</feature>
<dbReference type="AlphaFoldDB" id="A0A812M0W4"/>
<evidence type="ECO:0000256" key="3">
    <source>
        <dbReference type="ARBA" id="ARBA00022989"/>
    </source>
</evidence>
<dbReference type="InterPro" id="IPR005821">
    <property type="entry name" value="Ion_trans_dom"/>
</dbReference>
<dbReference type="SUPFAM" id="SSF47473">
    <property type="entry name" value="EF-hand"/>
    <property type="match status" value="1"/>
</dbReference>
<feature type="transmembrane region" description="Helical" evidence="6">
    <location>
        <begin position="246"/>
        <end position="271"/>
    </location>
</feature>
<dbReference type="Pfam" id="PF00520">
    <property type="entry name" value="Ion_trans"/>
    <property type="match status" value="1"/>
</dbReference>
<accession>A0A812M0W4</accession>
<evidence type="ECO:0000313" key="9">
    <source>
        <dbReference type="Proteomes" id="UP000649617"/>
    </source>
</evidence>
<evidence type="ECO:0000256" key="6">
    <source>
        <dbReference type="SAM" id="Phobius"/>
    </source>
</evidence>